<comment type="caution">
    <text evidence="2">The sequence shown here is derived from an EMBL/GenBank/DDBJ whole genome shotgun (WGS) entry which is preliminary data.</text>
</comment>
<evidence type="ECO:0000256" key="1">
    <source>
        <dbReference type="SAM" id="MobiDB-lite"/>
    </source>
</evidence>
<name>A0A561V488_9ACTN</name>
<evidence type="ECO:0000313" key="2">
    <source>
        <dbReference type="EMBL" id="TWG06426.1"/>
    </source>
</evidence>
<dbReference type="OrthoDB" id="4213699at2"/>
<dbReference type="RefSeq" id="WP_145766205.1">
    <property type="nucleotide sequence ID" value="NZ_VIWW01000001.1"/>
</dbReference>
<reference evidence="2 3" key="1">
    <citation type="submission" date="2019-06" db="EMBL/GenBank/DDBJ databases">
        <title>Sequencing the genomes of 1000 actinobacteria strains.</title>
        <authorList>
            <person name="Klenk H.-P."/>
        </authorList>
    </citation>
    <scope>NUCLEOTIDE SEQUENCE [LARGE SCALE GENOMIC DNA]</scope>
    <source>
        <strain evidence="2 3">DSM 42059</strain>
    </source>
</reference>
<dbReference type="AlphaFoldDB" id="A0A561V488"/>
<feature type="compositionally biased region" description="Low complexity" evidence="1">
    <location>
        <begin position="152"/>
        <end position="170"/>
    </location>
</feature>
<organism evidence="2 3">
    <name type="scientific">Streptomyces brevispora</name>
    <dbReference type="NCBI Taxonomy" id="887462"/>
    <lineage>
        <taxon>Bacteria</taxon>
        <taxon>Bacillati</taxon>
        <taxon>Actinomycetota</taxon>
        <taxon>Actinomycetes</taxon>
        <taxon>Kitasatosporales</taxon>
        <taxon>Streptomycetaceae</taxon>
        <taxon>Streptomyces</taxon>
    </lineage>
</organism>
<feature type="region of interest" description="Disordered" evidence="1">
    <location>
        <begin position="146"/>
        <end position="193"/>
    </location>
</feature>
<proteinExistence type="predicted"/>
<sequence>MNNTPSSDISALRGMASAFEAQRGKLPVPGNYRRLPGIVAVARQMSELGELITDLGHEVFLRAAAQDHEVHTARVIAGFAAAARPAGEAASALGETAHQLAFLNQTEHLRNRPDAQKAREAAVRVMEDALGAADTALREAADSLHAASATVSPPSVRLRAARSRSTTTAPAPRPAPPAATPTAAAPGRIVRGR</sequence>
<accession>A0A561V488</accession>
<dbReference type="EMBL" id="VIWW01000001">
    <property type="protein sequence ID" value="TWG06426.1"/>
    <property type="molecule type" value="Genomic_DNA"/>
</dbReference>
<gene>
    <name evidence="2" type="ORF">FHX80_114921</name>
</gene>
<evidence type="ECO:0000313" key="3">
    <source>
        <dbReference type="Proteomes" id="UP000318186"/>
    </source>
</evidence>
<protein>
    <submittedName>
        <fullName evidence="2">Uncharacterized protein</fullName>
    </submittedName>
</protein>
<dbReference type="Proteomes" id="UP000318186">
    <property type="component" value="Unassembled WGS sequence"/>
</dbReference>